<protein>
    <recommendedName>
        <fullName evidence="7">Phosphatidate cytidylyltransferase, mitochondrial</fullName>
        <ecNumber evidence="6">2.7.7.41</ecNumber>
    </recommendedName>
    <alternativeName>
        <fullName evidence="18">CDP-diacylglycerol synthase</fullName>
    </alternativeName>
</protein>
<organism evidence="19">
    <name type="scientific">Ananas comosus var. bracteatus</name>
    <name type="common">red pineapple</name>
    <dbReference type="NCBI Taxonomy" id="296719"/>
    <lineage>
        <taxon>Eukaryota</taxon>
        <taxon>Viridiplantae</taxon>
        <taxon>Streptophyta</taxon>
        <taxon>Embryophyta</taxon>
        <taxon>Tracheophyta</taxon>
        <taxon>Spermatophyta</taxon>
        <taxon>Magnoliopsida</taxon>
        <taxon>Liliopsida</taxon>
        <taxon>Poales</taxon>
        <taxon>Bromeliaceae</taxon>
        <taxon>Bromelioideae</taxon>
        <taxon>Ananas</taxon>
    </lineage>
</organism>
<dbReference type="InterPro" id="IPR015222">
    <property type="entry name" value="Tam41"/>
</dbReference>
<keyword evidence="17" id="KW-1208">Phospholipid metabolism</keyword>
<gene>
    <name evidence="19" type="ORF">CB5_LOCUS5604</name>
</gene>
<proteinExistence type="inferred from homology"/>
<dbReference type="Pfam" id="PF09139">
    <property type="entry name" value="Tam41_Mmp37"/>
    <property type="match status" value="2"/>
</dbReference>
<evidence type="ECO:0000256" key="9">
    <source>
        <dbReference type="ARBA" id="ARBA00022679"/>
    </source>
</evidence>
<evidence type="ECO:0000256" key="13">
    <source>
        <dbReference type="ARBA" id="ARBA00023098"/>
    </source>
</evidence>
<keyword evidence="15" id="KW-0472">Membrane</keyword>
<evidence type="ECO:0000256" key="12">
    <source>
        <dbReference type="ARBA" id="ARBA00022842"/>
    </source>
</evidence>
<comment type="cofactor">
    <cofactor evidence="1">
        <name>Mg(2+)</name>
        <dbReference type="ChEBI" id="CHEBI:18420"/>
    </cofactor>
</comment>
<comment type="similarity">
    <text evidence="5">Belongs to the TAM41 family.</text>
</comment>
<keyword evidence="11" id="KW-0999">Mitochondrion inner membrane</keyword>
<dbReference type="GO" id="GO:0005743">
    <property type="term" value="C:mitochondrial inner membrane"/>
    <property type="evidence" value="ECO:0007669"/>
    <property type="project" value="UniProtKB-SubCell"/>
</dbReference>
<reference evidence="19" key="1">
    <citation type="submission" date="2020-07" db="EMBL/GenBank/DDBJ databases">
        <authorList>
            <person name="Lin J."/>
        </authorList>
    </citation>
    <scope>NUCLEOTIDE SEQUENCE</scope>
</reference>
<dbReference type="GO" id="GO:0016024">
    <property type="term" value="P:CDP-diacylglycerol biosynthetic process"/>
    <property type="evidence" value="ECO:0007669"/>
    <property type="project" value="UniProtKB-UniPathway"/>
</dbReference>
<comment type="pathway">
    <text evidence="4">Lipid metabolism.</text>
</comment>
<evidence type="ECO:0000256" key="5">
    <source>
        <dbReference type="ARBA" id="ARBA00005458"/>
    </source>
</evidence>
<dbReference type="EC" id="2.7.7.41" evidence="6"/>
<evidence type="ECO:0000256" key="14">
    <source>
        <dbReference type="ARBA" id="ARBA00023128"/>
    </source>
</evidence>
<keyword evidence="14" id="KW-0496">Mitochondrion</keyword>
<keyword evidence="9" id="KW-0808">Transferase</keyword>
<evidence type="ECO:0000256" key="16">
    <source>
        <dbReference type="ARBA" id="ARBA00023209"/>
    </source>
</evidence>
<evidence type="ECO:0000313" key="19">
    <source>
        <dbReference type="EMBL" id="CAD1822393.1"/>
    </source>
</evidence>
<keyword evidence="12" id="KW-0460">Magnesium</keyword>
<dbReference type="PANTHER" id="PTHR13619:SF0">
    <property type="entry name" value="PHOSPHATIDATE CYTIDYLYLTRANSFERASE, MITOCHONDRIAL"/>
    <property type="match status" value="1"/>
</dbReference>
<name>A0A6V7NUV2_ANACO</name>
<evidence type="ECO:0000256" key="6">
    <source>
        <dbReference type="ARBA" id="ARBA00012487"/>
    </source>
</evidence>
<dbReference type="AlphaFoldDB" id="A0A6V7NUV2"/>
<dbReference type="UniPathway" id="UPA00557">
    <property type="reaction ID" value="UER00614"/>
</dbReference>
<sequence>MAERSAAELAAPLVELLPPVDFCCAYGSSLLPNNHDKTSMVDYILGVADPVQWHSEITRVADGVGAGVHFNPFVEWRDKMIKYGVVRMHDLAMDVLTWDRFYLSGRLQKPVRVLIDNWEIRKVNVINLKSATSASLLLLPPEFLRTSLMLQEDLYSKICGLSYMGDLRMLFAEDKNKVRKIVQGSFNLFQSMYRPLLREYASDGLLKMSSLGQQQSFKQECGSSATNYLVSMLPATIQRQIGGKCRVDETGIITPQIIMSSKEEAANCVRKALRRIVMVSSVRQAVSGVLAAGGVNAARYLGKKISKAWTSRTS</sequence>
<evidence type="ECO:0000256" key="18">
    <source>
        <dbReference type="ARBA" id="ARBA00029893"/>
    </source>
</evidence>
<evidence type="ECO:0000256" key="11">
    <source>
        <dbReference type="ARBA" id="ARBA00022792"/>
    </source>
</evidence>
<evidence type="ECO:0000256" key="2">
    <source>
        <dbReference type="ARBA" id="ARBA00004443"/>
    </source>
</evidence>
<evidence type="ECO:0000256" key="3">
    <source>
        <dbReference type="ARBA" id="ARBA00005119"/>
    </source>
</evidence>
<evidence type="ECO:0000256" key="4">
    <source>
        <dbReference type="ARBA" id="ARBA00005189"/>
    </source>
</evidence>
<evidence type="ECO:0000256" key="7">
    <source>
        <dbReference type="ARBA" id="ARBA00018337"/>
    </source>
</evidence>
<comment type="subcellular location">
    <subcellularLocation>
        <location evidence="2">Mitochondrion inner membrane</location>
        <topology evidence="2">Peripheral membrane protein</topology>
        <orientation evidence="2">Matrix side</orientation>
    </subcellularLocation>
</comment>
<evidence type="ECO:0000256" key="1">
    <source>
        <dbReference type="ARBA" id="ARBA00001946"/>
    </source>
</evidence>
<dbReference type="GO" id="GO:0004605">
    <property type="term" value="F:phosphatidate cytidylyltransferase activity"/>
    <property type="evidence" value="ECO:0007669"/>
    <property type="project" value="UniProtKB-EC"/>
</dbReference>
<dbReference type="PIRSF" id="PIRSF028840">
    <property type="entry name" value="Mmp37"/>
    <property type="match status" value="1"/>
</dbReference>
<dbReference type="GO" id="GO:0032049">
    <property type="term" value="P:cardiolipin biosynthetic process"/>
    <property type="evidence" value="ECO:0007669"/>
    <property type="project" value="InterPro"/>
</dbReference>
<accession>A0A6V7NUV2</accession>
<keyword evidence="8" id="KW-0444">Lipid biosynthesis</keyword>
<keyword evidence="16" id="KW-0594">Phospholipid biosynthesis</keyword>
<evidence type="ECO:0000256" key="17">
    <source>
        <dbReference type="ARBA" id="ARBA00023264"/>
    </source>
</evidence>
<dbReference type="PANTHER" id="PTHR13619">
    <property type="entry name" value="PHOSPHATIDATE CYTIDYLYLTRANSFERASE, MITOCHONDRIAL"/>
    <property type="match status" value="1"/>
</dbReference>
<evidence type="ECO:0000256" key="10">
    <source>
        <dbReference type="ARBA" id="ARBA00022695"/>
    </source>
</evidence>
<comment type="pathway">
    <text evidence="3">Phospholipid metabolism; CDP-diacylglycerol biosynthesis; CDP-diacylglycerol from sn-glycerol 3-phosphate: step 3/3.</text>
</comment>
<evidence type="ECO:0000256" key="15">
    <source>
        <dbReference type="ARBA" id="ARBA00023136"/>
    </source>
</evidence>
<keyword evidence="13" id="KW-0443">Lipid metabolism</keyword>
<evidence type="ECO:0000256" key="8">
    <source>
        <dbReference type="ARBA" id="ARBA00022516"/>
    </source>
</evidence>
<dbReference type="EMBL" id="LR862142">
    <property type="protein sequence ID" value="CAD1822393.1"/>
    <property type="molecule type" value="Genomic_DNA"/>
</dbReference>
<keyword evidence="10" id="KW-0548">Nucleotidyltransferase</keyword>